<reference evidence="1 2" key="1">
    <citation type="submission" date="2020-08" db="EMBL/GenBank/DDBJ databases">
        <title>Functional genomics of gut bacteria from endangered species of beetles.</title>
        <authorList>
            <person name="Carlos-Shanley C."/>
        </authorList>
    </citation>
    <scope>NUCLEOTIDE SEQUENCE [LARGE SCALE GENOMIC DNA]</scope>
    <source>
        <strain evidence="1 2">S00179</strain>
    </source>
</reference>
<dbReference type="EMBL" id="JACHLI010000001">
    <property type="protein sequence ID" value="MBB4861662.1"/>
    <property type="molecule type" value="Genomic_DNA"/>
</dbReference>
<dbReference type="RefSeq" id="WP_184585914.1">
    <property type="nucleotide sequence ID" value="NZ_JACHLI010000001.1"/>
</dbReference>
<accession>A0A7W7KF22</accession>
<comment type="caution">
    <text evidence="1">The sequence shown here is derived from an EMBL/GenBank/DDBJ whole genome shotgun (WGS) entry which is preliminary data.</text>
</comment>
<sequence length="173" mass="18923">MAGRDVIAKVVNQKFGLNLSMDQCEALWKECEKNLRARGLGETVREARFSKDGGLATLPRGDVSDSLALILTGMYWPCNGDSQAVSDDFTSKLIEAFKQRGYIVYDRPAPLRAVTERGLLPSGAHELHLECGHTEIVRGQAKASPARKRCQQCAAGRPSEAPKSQVTVPMGFF</sequence>
<dbReference type="Proteomes" id="UP000566995">
    <property type="component" value="Unassembled WGS sequence"/>
</dbReference>
<protein>
    <submittedName>
        <fullName evidence="1">Uncharacterized protein</fullName>
    </submittedName>
</protein>
<proteinExistence type="predicted"/>
<gene>
    <name evidence="1" type="ORF">HNP46_000473</name>
</gene>
<organism evidence="1 2">
    <name type="scientific">Pseudomonas nitroreducens</name>
    <dbReference type="NCBI Taxonomy" id="46680"/>
    <lineage>
        <taxon>Bacteria</taxon>
        <taxon>Pseudomonadati</taxon>
        <taxon>Pseudomonadota</taxon>
        <taxon>Gammaproteobacteria</taxon>
        <taxon>Pseudomonadales</taxon>
        <taxon>Pseudomonadaceae</taxon>
        <taxon>Pseudomonas</taxon>
    </lineage>
</organism>
<evidence type="ECO:0000313" key="1">
    <source>
        <dbReference type="EMBL" id="MBB4861662.1"/>
    </source>
</evidence>
<dbReference type="AlphaFoldDB" id="A0A7W7KF22"/>
<name>A0A7W7KF22_PSENT</name>
<evidence type="ECO:0000313" key="2">
    <source>
        <dbReference type="Proteomes" id="UP000566995"/>
    </source>
</evidence>